<evidence type="ECO:0000256" key="3">
    <source>
        <dbReference type="ARBA" id="ARBA00022898"/>
    </source>
</evidence>
<dbReference type="EMBL" id="JAHLFV010000051">
    <property type="protein sequence ID" value="MBU3849368.1"/>
    <property type="molecule type" value="Genomic_DNA"/>
</dbReference>
<dbReference type="GO" id="GO:0016829">
    <property type="term" value="F:lyase activity"/>
    <property type="evidence" value="ECO:0007669"/>
    <property type="project" value="InterPro"/>
</dbReference>
<name>A0A9E2L0N6_9SPIR</name>
<dbReference type="PANTHER" id="PTHR48097:SF5">
    <property type="entry name" value="LOW SPECIFICITY L-THREONINE ALDOLASE"/>
    <property type="match status" value="1"/>
</dbReference>
<evidence type="ECO:0000256" key="1">
    <source>
        <dbReference type="ARBA" id="ARBA00001933"/>
    </source>
</evidence>
<gene>
    <name evidence="5" type="ORF">IAA16_02250</name>
</gene>
<dbReference type="GO" id="GO:0008483">
    <property type="term" value="F:transaminase activity"/>
    <property type="evidence" value="ECO:0007669"/>
    <property type="project" value="UniProtKB-KW"/>
</dbReference>
<dbReference type="SUPFAM" id="SSF53383">
    <property type="entry name" value="PLP-dependent transferases"/>
    <property type="match status" value="1"/>
</dbReference>
<keyword evidence="5" id="KW-0808">Transferase</keyword>
<dbReference type="InterPro" id="IPR015424">
    <property type="entry name" value="PyrdxlP-dep_Trfase"/>
</dbReference>
<organism evidence="5 6">
    <name type="scientific">Candidatus Treponema excrementipullorum</name>
    <dbReference type="NCBI Taxonomy" id="2838768"/>
    <lineage>
        <taxon>Bacteria</taxon>
        <taxon>Pseudomonadati</taxon>
        <taxon>Spirochaetota</taxon>
        <taxon>Spirochaetia</taxon>
        <taxon>Spirochaetales</taxon>
        <taxon>Treponemataceae</taxon>
        <taxon>Treponema</taxon>
    </lineage>
</organism>
<dbReference type="AlphaFoldDB" id="A0A9E2L0N6"/>
<dbReference type="Pfam" id="PF01212">
    <property type="entry name" value="Beta_elim_lyase"/>
    <property type="match status" value="1"/>
</dbReference>
<comment type="cofactor">
    <cofactor evidence="1">
        <name>pyridoxal 5'-phosphate</name>
        <dbReference type="ChEBI" id="CHEBI:597326"/>
    </cofactor>
</comment>
<reference evidence="5" key="1">
    <citation type="journal article" date="2021" name="PeerJ">
        <title>Extensive microbial diversity within the chicken gut microbiome revealed by metagenomics and culture.</title>
        <authorList>
            <person name="Gilroy R."/>
            <person name="Ravi A."/>
            <person name="Getino M."/>
            <person name="Pursley I."/>
            <person name="Horton D.L."/>
            <person name="Alikhan N.F."/>
            <person name="Baker D."/>
            <person name="Gharbi K."/>
            <person name="Hall N."/>
            <person name="Watson M."/>
            <person name="Adriaenssens E.M."/>
            <person name="Foster-Nyarko E."/>
            <person name="Jarju S."/>
            <person name="Secka A."/>
            <person name="Antonio M."/>
            <person name="Oren A."/>
            <person name="Chaudhuri R.R."/>
            <person name="La Ragione R."/>
            <person name="Hildebrand F."/>
            <person name="Pallen M.J."/>
        </authorList>
    </citation>
    <scope>NUCLEOTIDE SEQUENCE</scope>
    <source>
        <strain evidence="5">Gambia15-2214</strain>
    </source>
</reference>
<dbReference type="InterPro" id="IPR001597">
    <property type="entry name" value="ArAA_b-elim_lyase/Thr_aldolase"/>
</dbReference>
<dbReference type="InterPro" id="IPR015421">
    <property type="entry name" value="PyrdxlP-dep_Trfase_major"/>
</dbReference>
<sequence length="346" mass="38433">MIHFECDYTEGCCPQILEALSTSNFDQTTGYGNDDYCHRAREIIKTLCKAPHAEVHFLTGGTQANLTVIASALKSYQGVLSPETGHIAGHETGAIEACGHKVLTLPTQDGKITALQVENYCKAHYADASREHTVQPGMVYISFPTETGLIYTKQELQELYTVCKNRELFLFIDGARLGYGLAAEENDCSMEDIAALCDVFYIGGTKVGALFGEAVVITNPALQKDFRYMIKQKGGMLAKGRLLGIQFETLLKDGLYFSVAKKAVAQALQIKRAFKAQGISFLFDSPTNQQFPILTKEQLAYLEKEFTVNFWQHMEDGKCAVRFCTSWATKDEAIARLLNSIERMPK</sequence>
<keyword evidence="3" id="KW-0663">Pyridoxal phosphate</keyword>
<protein>
    <submittedName>
        <fullName evidence="5">Aminotransferase class V-fold PLP-dependent enzyme</fullName>
    </submittedName>
</protein>
<reference evidence="5" key="2">
    <citation type="submission" date="2021-04" db="EMBL/GenBank/DDBJ databases">
        <authorList>
            <person name="Gilroy R."/>
        </authorList>
    </citation>
    <scope>NUCLEOTIDE SEQUENCE</scope>
    <source>
        <strain evidence="5">Gambia15-2214</strain>
    </source>
</reference>
<evidence type="ECO:0000313" key="6">
    <source>
        <dbReference type="Proteomes" id="UP000823914"/>
    </source>
</evidence>
<evidence type="ECO:0000259" key="4">
    <source>
        <dbReference type="Pfam" id="PF01212"/>
    </source>
</evidence>
<dbReference type="Gene3D" id="3.90.1150.10">
    <property type="entry name" value="Aspartate Aminotransferase, domain 1"/>
    <property type="match status" value="1"/>
</dbReference>
<dbReference type="Gene3D" id="3.40.640.10">
    <property type="entry name" value="Type I PLP-dependent aspartate aminotransferase-like (Major domain)"/>
    <property type="match status" value="1"/>
</dbReference>
<dbReference type="GO" id="GO:0006520">
    <property type="term" value="P:amino acid metabolic process"/>
    <property type="evidence" value="ECO:0007669"/>
    <property type="project" value="InterPro"/>
</dbReference>
<dbReference type="PANTHER" id="PTHR48097">
    <property type="entry name" value="L-THREONINE ALDOLASE-RELATED"/>
    <property type="match status" value="1"/>
</dbReference>
<comment type="similarity">
    <text evidence="2">Belongs to the threonine aldolase family.</text>
</comment>
<dbReference type="InterPro" id="IPR015422">
    <property type="entry name" value="PyrdxlP-dep_Trfase_small"/>
</dbReference>
<accession>A0A9E2L0N6</accession>
<proteinExistence type="inferred from homology"/>
<evidence type="ECO:0000313" key="5">
    <source>
        <dbReference type="EMBL" id="MBU3849368.1"/>
    </source>
</evidence>
<dbReference type="Proteomes" id="UP000823914">
    <property type="component" value="Unassembled WGS sequence"/>
</dbReference>
<keyword evidence="5" id="KW-0032">Aminotransferase</keyword>
<comment type="caution">
    <text evidence="5">The sequence shown here is derived from an EMBL/GenBank/DDBJ whole genome shotgun (WGS) entry which is preliminary data.</text>
</comment>
<evidence type="ECO:0000256" key="2">
    <source>
        <dbReference type="ARBA" id="ARBA00006966"/>
    </source>
</evidence>
<feature type="domain" description="Aromatic amino acid beta-eliminating lyase/threonine aldolase" evidence="4">
    <location>
        <begin position="11"/>
        <end position="246"/>
    </location>
</feature>